<gene>
    <name evidence="2" type="ORF">M8523_05250</name>
</gene>
<reference evidence="2" key="1">
    <citation type="submission" date="2022-05" db="EMBL/GenBank/DDBJ databases">
        <authorList>
            <person name="Pankratov T."/>
        </authorList>
    </citation>
    <scope>NUCLEOTIDE SEQUENCE</scope>
    <source>
        <strain evidence="2">BP6-180914</strain>
    </source>
</reference>
<dbReference type="GO" id="GO:0004852">
    <property type="term" value="F:uroporphyrinogen-III synthase activity"/>
    <property type="evidence" value="ECO:0007669"/>
    <property type="project" value="UniProtKB-EC"/>
</dbReference>
<dbReference type="Pfam" id="PF02602">
    <property type="entry name" value="HEM4"/>
    <property type="match status" value="1"/>
</dbReference>
<evidence type="ECO:0000313" key="2">
    <source>
        <dbReference type="EMBL" id="MCW6507426.1"/>
    </source>
</evidence>
<keyword evidence="2" id="KW-0456">Lyase</keyword>
<dbReference type="InterPro" id="IPR003754">
    <property type="entry name" value="4pyrrol_synth_uPrphyn_synth"/>
</dbReference>
<accession>A0AA42CIZ9</accession>
<dbReference type="EMBL" id="JAMOIM010000002">
    <property type="protein sequence ID" value="MCW6507426.1"/>
    <property type="molecule type" value="Genomic_DNA"/>
</dbReference>
<dbReference type="GO" id="GO:0033014">
    <property type="term" value="P:tetrapyrrole biosynthetic process"/>
    <property type="evidence" value="ECO:0007669"/>
    <property type="project" value="InterPro"/>
</dbReference>
<name>A0AA42CIZ9_9HYPH</name>
<dbReference type="SUPFAM" id="SSF69618">
    <property type="entry name" value="HemD-like"/>
    <property type="match status" value="1"/>
</dbReference>
<evidence type="ECO:0000259" key="1">
    <source>
        <dbReference type="Pfam" id="PF02602"/>
    </source>
</evidence>
<feature type="domain" description="Tetrapyrrole biosynthesis uroporphyrinogen III synthase" evidence="1">
    <location>
        <begin position="15"/>
        <end position="228"/>
    </location>
</feature>
<proteinExistence type="predicted"/>
<dbReference type="EC" id="4.2.1.75" evidence="2"/>
<dbReference type="AlphaFoldDB" id="A0AA42CIZ9"/>
<dbReference type="InterPro" id="IPR036108">
    <property type="entry name" value="4pyrrol_syn_uPrphyn_synt_sf"/>
</dbReference>
<dbReference type="Proteomes" id="UP001165667">
    <property type="component" value="Unassembled WGS sequence"/>
</dbReference>
<dbReference type="Gene3D" id="3.40.50.10090">
    <property type="match status" value="2"/>
</dbReference>
<evidence type="ECO:0000313" key="3">
    <source>
        <dbReference type="Proteomes" id="UP001165667"/>
    </source>
</evidence>
<dbReference type="CDD" id="cd06578">
    <property type="entry name" value="HemD"/>
    <property type="match status" value="1"/>
</dbReference>
<comment type="caution">
    <text evidence="2">The sequence shown here is derived from an EMBL/GenBank/DDBJ whole genome shotgun (WGS) entry which is preliminary data.</text>
</comment>
<dbReference type="RefSeq" id="WP_282583771.1">
    <property type="nucleotide sequence ID" value="NZ_JAMOIM010000002.1"/>
</dbReference>
<keyword evidence="3" id="KW-1185">Reference proteome</keyword>
<sequence length="231" mass="24938">MRVAVFRAAGDGRRTAGKLAALGHAAMLAPVIEIVSTGVKVPADGDILVFTSAHAVEVLDREALPTRFRSMPCYCVGSRTAGAAQALGFSDVRSGDDNAAALAALIAKQIAPSRRIVLVAGRDRKPTVEETLRRSGFTLNVVEVYHARRVERWPPDVVETLRRSCDAALHYSRRSVDLAVEVAIESGLGSEMRRWRHYCLSDDVAAGLARHGLDDVVPAPHPDEQNLLALL</sequence>
<protein>
    <submittedName>
        <fullName evidence="2">Uroporphyrinogen-III synthase</fullName>
        <ecNumber evidence="2">4.2.1.75</ecNumber>
    </submittedName>
</protein>
<organism evidence="2 3">
    <name type="scientific">Lichenifustis flavocetrariae</name>
    <dbReference type="NCBI Taxonomy" id="2949735"/>
    <lineage>
        <taxon>Bacteria</taxon>
        <taxon>Pseudomonadati</taxon>
        <taxon>Pseudomonadota</taxon>
        <taxon>Alphaproteobacteria</taxon>
        <taxon>Hyphomicrobiales</taxon>
        <taxon>Lichenihabitantaceae</taxon>
        <taxon>Lichenifustis</taxon>
    </lineage>
</organism>